<comment type="catalytic activity">
    <reaction evidence="12">
        <text>ADP(in) + ATP(out) = ADP(out) + ATP(in)</text>
        <dbReference type="Rhea" id="RHEA:34999"/>
        <dbReference type="ChEBI" id="CHEBI:30616"/>
        <dbReference type="ChEBI" id="CHEBI:456216"/>
    </reaction>
    <physiologicalReaction direction="left-to-right" evidence="12">
        <dbReference type="Rhea" id="RHEA:35000"/>
    </physiologicalReaction>
</comment>
<evidence type="ECO:0000256" key="12">
    <source>
        <dbReference type="ARBA" id="ARBA00024143"/>
    </source>
</evidence>
<dbReference type="WBParaSite" id="L893_g7002.t1">
    <property type="protein sequence ID" value="L893_g7002.t1"/>
    <property type="gene ID" value="L893_g7002"/>
</dbReference>
<feature type="repeat" description="Solcar" evidence="14">
    <location>
        <begin position="117"/>
        <end position="207"/>
    </location>
</feature>
<dbReference type="PANTHER" id="PTHR45635:SF14">
    <property type="entry name" value="ADP_ATP TRANSLOCASE"/>
    <property type="match status" value="1"/>
</dbReference>
<feature type="repeat" description="Solcar" evidence="14">
    <location>
        <begin position="215"/>
        <end position="304"/>
    </location>
</feature>
<protein>
    <recommendedName>
        <fullName evidence="16">ADP/ATP translocase</fullName>
    </recommendedName>
    <alternativeName>
        <fullName evidence="16">ADP,ATP carrier protein</fullName>
    </alternativeName>
</protein>
<comment type="function">
    <text evidence="16">Catalyzes the exchange of ADP and ATP across the membrane.</text>
</comment>
<comment type="function">
    <text evidence="13">ADP:ATP antiporter that mediates import of ADP into the mitochondrial matrix for ATP synthesis, and export of ATP out to fuel the cell. Cycles between the cytoplasmic-open state (c-state) and the matrix-open state (m-state): operates by the alternating access mechanism with a single substrate-binding site intermittently exposed to either the cytosolic (c-state) or matrix (m-state) side of the inner mitochondrial membrane.</text>
</comment>
<dbReference type="GO" id="GO:1901029">
    <property type="term" value="P:negative regulation of mitochondrial outer membrane permeabilization involved in apoptotic signaling pathway"/>
    <property type="evidence" value="ECO:0007669"/>
    <property type="project" value="TreeGrafter"/>
</dbReference>
<dbReference type="InterPro" id="IPR002113">
    <property type="entry name" value="ADT_euk_type"/>
</dbReference>
<dbReference type="PRINTS" id="PR00926">
    <property type="entry name" value="MITOCARRIER"/>
</dbReference>
<keyword evidence="5" id="KW-0050">Antiport</keyword>
<keyword evidence="7" id="KW-0677">Repeat</keyword>
<proteinExistence type="inferred from homology"/>
<feature type="repeat" description="Solcar" evidence="14">
    <location>
        <begin position="12"/>
        <end position="104"/>
    </location>
</feature>
<evidence type="ECO:0000256" key="16">
    <source>
        <dbReference type="RuleBase" id="RU368008"/>
    </source>
</evidence>
<sequence length="306" mass="34231">MSPAPKESSIQRQFVIDFAAGGSSAALARTIVAPIDRVKLLLQNQRSHQHISRDAEYKGIVDCFRRVGKEQGLLSFWRGNGINVMRIFPQQALNFAFKDSYKALFMGDIDKHTHFWKFFAGNLASGGLAGATSLCFIYPLDFGRQMFAMDLAKDSSQRKYRSLVDCFKKICKSNGVSGLYRGFNSSVQGIFIYRGAYFGLFDTAASLVVEDRKKLNFFVAWGIGQVTTVTAGLICYPWDTVRRRMMMQSSRDASSIQYKNTLHCWKTILTTEGPGGFYKGALGNVFRGMGSALVLAFYSEILKHVN</sequence>
<comment type="similarity">
    <text evidence="2 15">Belongs to the mitochondrial carrier (TC 2.A.29) family.</text>
</comment>
<evidence type="ECO:0000256" key="10">
    <source>
        <dbReference type="ARBA" id="ARBA00023128"/>
    </source>
</evidence>
<evidence type="ECO:0000256" key="1">
    <source>
        <dbReference type="ARBA" id="ARBA00004448"/>
    </source>
</evidence>
<dbReference type="SUPFAM" id="SSF103506">
    <property type="entry name" value="Mitochondrial carrier"/>
    <property type="match status" value="1"/>
</dbReference>
<evidence type="ECO:0000256" key="3">
    <source>
        <dbReference type="ARBA" id="ARBA00011245"/>
    </source>
</evidence>
<dbReference type="GO" id="GO:0005471">
    <property type="term" value="F:ATP:ADP antiporter activity"/>
    <property type="evidence" value="ECO:0007669"/>
    <property type="project" value="UniProtKB-UniRule"/>
</dbReference>
<accession>A0A1I8ALG9</accession>
<evidence type="ECO:0000256" key="11">
    <source>
        <dbReference type="ARBA" id="ARBA00023136"/>
    </source>
</evidence>
<dbReference type="PROSITE" id="PS50920">
    <property type="entry name" value="SOLCAR"/>
    <property type="match status" value="3"/>
</dbReference>
<dbReference type="PRINTS" id="PR00927">
    <property type="entry name" value="ADPTRNSLCASE"/>
</dbReference>
<evidence type="ECO:0000256" key="5">
    <source>
        <dbReference type="ARBA" id="ARBA00022449"/>
    </source>
</evidence>
<dbReference type="AlphaFoldDB" id="A0A1I8ALG9"/>
<dbReference type="InterPro" id="IPR018108">
    <property type="entry name" value="MCP_transmembrane"/>
</dbReference>
<comment type="subcellular location">
    <subcellularLocation>
        <location evidence="16">Membrane</location>
        <topology evidence="16">Multi-pass membrane protein</topology>
    </subcellularLocation>
    <subcellularLocation>
        <location evidence="1">Mitochondrion inner membrane</location>
        <topology evidence="1">Multi-pass membrane protein</topology>
    </subcellularLocation>
</comment>
<evidence type="ECO:0000256" key="2">
    <source>
        <dbReference type="ARBA" id="ARBA00006375"/>
    </source>
</evidence>
<dbReference type="GO" id="GO:1990544">
    <property type="term" value="P:mitochondrial ATP transmembrane transport"/>
    <property type="evidence" value="ECO:0007669"/>
    <property type="project" value="InterPro"/>
</dbReference>
<dbReference type="InterPro" id="IPR002067">
    <property type="entry name" value="MCP"/>
</dbReference>
<dbReference type="InterPro" id="IPR023395">
    <property type="entry name" value="MCP_dom_sf"/>
</dbReference>
<keyword evidence="10" id="KW-0496">Mitochondrion</keyword>
<dbReference type="FunFam" id="1.50.40.10:FF:000002">
    <property type="entry name" value="Putative ADP/ATP translocase 2-like"/>
    <property type="match status" value="1"/>
</dbReference>
<evidence type="ECO:0000256" key="9">
    <source>
        <dbReference type="ARBA" id="ARBA00022989"/>
    </source>
</evidence>
<evidence type="ECO:0000256" key="15">
    <source>
        <dbReference type="RuleBase" id="RU000488"/>
    </source>
</evidence>
<evidence type="ECO:0000256" key="13">
    <source>
        <dbReference type="ARBA" id="ARBA00045250"/>
    </source>
</evidence>
<keyword evidence="17" id="KW-1185">Reference proteome</keyword>
<evidence type="ECO:0000256" key="14">
    <source>
        <dbReference type="PROSITE-ProRule" id="PRU00282"/>
    </source>
</evidence>
<feature type="transmembrane region" description="Helical" evidence="16">
    <location>
        <begin position="191"/>
        <end position="209"/>
    </location>
</feature>
<dbReference type="Pfam" id="PF00153">
    <property type="entry name" value="Mito_carr"/>
    <property type="match status" value="3"/>
</dbReference>
<dbReference type="GO" id="GO:0140021">
    <property type="term" value="P:mitochondrial ADP transmembrane transport"/>
    <property type="evidence" value="ECO:0007669"/>
    <property type="project" value="InterPro"/>
</dbReference>
<organism evidence="17 18">
    <name type="scientific">Steinernema glaseri</name>
    <dbReference type="NCBI Taxonomy" id="37863"/>
    <lineage>
        <taxon>Eukaryota</taxon>
        <taxon>Metazoa</taxon>
        <taxon>Ecdysozoa</taxon>
        <taxon>Nematoda</taxon>
        <taxon>Chromadorea</taxon>
        <taxon>Rhabditida</taxon>
        <taxon>Tylenchina</taxon>
        <taxon>Panagrolaimomorpha</taxon>
        <taxon>Strongyloidoidea</taxon>
        <taxon>Steinernematidae</taxon>
        <taxon>Steinernema</taxon>
    </lineage>
</organism>
<keyword evidence="8" id="KW-0999">Mitochondrion inner membrane</keyword>
<keyword evidence="4 15" id="KW-0813">Transport</keyword>
<evidence type="ECO:0000313" key="18">
    <source>
        <dbReference type="WBParaSite" id="L893_g7002.t1"/>
    </source>
</evidence>
<comment type="subunit">
    <text evidence="3 16">Monomer.</text>
</comment>
<keyword evidence="6 14" id="KW-0812">Transmembrane</keyword>
<evidence type="ECO:0000256" key="7">
    <source>
        <dbReference type="ARBA" id="ARBA00022737"/>
    </source>
</evidence>
<evidence type="ECO:0000256" key="4">
    <source>
        <dbReference type="ARBA" id="ARBA00022448"/>
    </source>
</evidence>
<keyword evidence="11 14" id="KW-0472">Membrane</keyword>
<name>A0A1I8ALG9_9BILA</name>
<comment type="caution">
    <text evidence="16">Lacks conserved residue(s) required for the propagation of feature annotation.</text>
</comment>
<dbReference type="GO" id="GO:0005743">
    <property type="term" value="C:mitochondrial inner membrane"/>
    <property type="evidence" value="ECO:0007669"/>
    <property type="project" value="UniProtKB-SubCell"/>
</dbReference>
<dbReference type="Proteomes" id="UP000095287">
    <property type="component" value="Unplaced"/>
</dbReference>
<dbReference type="Gene3D" id="1.50.40.10">
    <property type="entry name" value="Mitochondrial carrier domain"/>
    <property type="match status" value="1"/>
</dbReference>
<evidence type="ECO:0000256" key="6">
    <source>
        <dbReference type="ARBA" id="ARBA00022692"/>
    </source>
</evidence>
<dbReference type="PANTHER" id="PTHR45635">
    <property type="entry name" value="ADP,ATP CARRIER PROTEIN 1-RELATED-RELATED"/>
    <property type="match status" value="1"/>
</dbReference>
<reference evidence="18" key="1">
    <citation type="submission" date="2016-11" db="UniProtKB">
        <authorList>
            <consortium name="WormBaseParasite"/>
        </authorList>
    </citation>
    <scope>IDENTIFICATION</scope>
</reference>
<evidence type="ECO:0000313" key="17">
    <source>
        <dbReference type="Proteomes" id="UP000095287"/>
    </source>
</evidence>
<evidence type="ECO:0000256" key="8">
    <source>
        <dbReference type="ARBA" id="ARBA00022792"/>
    </source>
</evidence>
<keyword evidence="9 16" id="KW-1133">Transmembrane helix</keyword>
<feature type="transmembrane region" description="Helical" evidence="16">
    <location>
        <begin position="215"/>
        <end position="238"/>
    </location>
</feature>